<comment type="caution">
    <text evidence="5">The sequence shown here is derived from an EMBL/GenBank/DDBJ whole genome shotgun (WGS) entry which is preliminary data.</text>
</comment>
<evidence type="ECO:0000256" key="3">
    <source>
        <dbReference type="ARBA" id="ARBA00023326"/>
    </source>
</evidence>
<dbReference type="Pfam" id="PF00041">
    <property type="entry name" value="fn3"/>
    <property type="match status" value="2"/>
</dbReference>
<dbReference type="GO" id="GO:0016798">
    <property type="term" value="F:hydrolase activity, acting on glycosyl bonds"/>
    <property type="evidence" value="ECO:0007669"/>
    <property type="project" value="UniProtKB-KW"/>
</dbReference>
<dbReference type="InterPro" id="IPR036116">
    <property type="entry name" value="FN3_sf"/>
</dbReference>
<keyword evidence="2" id="KW-0326">Glycosidase</keyword>
<evidence type="ECO:0000256" key="1">
    <source>
        <dbReference type="ARBA" id="ARBA00022737"/>
    </source>
</evidence>
<dbReference type="GO" id="GO:0000272">
    <property type="term" value="P:polysaccharide catabolic process"/>
    <property type="evidence" value="ECO:0007669"/>
    <property type="project" value="UniProtKB-KW"/>
</dbReference>
<reference evidence="5 6" key="1">
    <citation type="submission" date="2019-07" db="EMBL/GenBank/DDBJ databases">
        <title>Whole genome shotgun sequence of Terrabacter aerolatus NBRC 106305.</title>
        <authorList>
            <person name="Hosoyama A."/>
            <person name="Uohara A."/>
            <person name="Ohji S."/>
            <person name="Ichikawa N."/>
        </authorList>
    </citation>
    <scope>NUCLEOTIDE SEQUENCE [LARGE SCALE GENOMIC DNA]</scope>
    <source>
        <strain evidence="5 6">NBRC 106305</strain>
    </source>
</reference>
<dbReference type="InterPro" id="IPR013783">
    <property type="entry name" value="Ig-like_fold"/>
</dbReference>
<dbReference type="EMBL" id="BJYX01000025">
    <property type="protein sequence ID" value="GEO31702.1"/>
    <property type="molecule type" value="Genomic_DNA"/>
</dbReference>
<proteinExistence type="predicted"/>
<keyword evidence="2" id="KW-0378">Hydrolase</keyword>
<feature type="domain" description="Fibronectin type-III" evidence="4">
    <location>
        <begin position="112"/>
        <end position="198"/>
    </location>
</feature>
<keyword evidence="6" id="KW-1185">Reference proteome</keyword>
<dbReference type="SMART" id="SM00060">
    <property type="entry name" value="FN3"/>
    <property type="match status" value="3"/>
</dbReference>
<protein>
    <recommendedName>
        <fullName evidence="4">Fibronectin type-III domain-containing protein</fullName>
    </recommendedName>
</protein>
<evidence type="ECO:0000313" key="5">
    <source>
        <dbReference type="EMBL" id="GEO31702.1"/>
    </source>
</evidence>
<feature type="domain" description="Fibronectin type-III" evidence="4">
    <location>
        <begin position="25"/>
        <end position="111"/>
    </location>
</feature>
<sequence>MLAAGLVVVLAVAGWLLWRNWVPSAPGSPSSQAVTATSVELRWGPSTSGPGVDQYLVQRDGAQVAALGATVTSWVDRNVAPNSAYRYVIVGASGSKRSAPSAEVAVRTLPAMPEALEQKGSSATSATIGWAAPARGPAPEKYVVSRDGTEVGTVPGTQTTYVDTGLEPGGVFSYVVVAATGANRSQPSAELIAVTLPAAPTGLRASKVTTDAATVQWSRPSGPQPTGYVVLRDDTEVRTVSGTTLSYTDTGLAPASTHRYTVLTDLDGLRSDPSPELVVTLRTPSVASGHLDGSWPVDGKVTDVTGTVTLGGSAAKGQTFGWTWDFASSCKVGPCAAVVSGVFASHPFSVKVTPANGTYSGSTNVHISHCQGLSGTVDVKNTVRLSLTPTRSGLVSNIWSVTSWKGTLVLTSPYTAAGSSGNLRSYCPANSLTASVAATR</sequence>
<feature type="domain" description="Fibronectin type-III" evidence="4">
    <location>
        <begin position="199"/>
        <end position="286"/>
    </location>
</feature>
<dbReference type="AlphaFoldDB" id="A0A512D5G5"/>
<accession>A0A512D5G5</accession>
<dbReference type="InterPro" id="IPR003961">
    <property type="entry name" value="FN3_dom"/>
</dbReference>
<keyword evidence="3" id="KW-0119">Carbohydrate metabolism</keyword>
<dbReference type="Proteomes" id="UP000321534">
    <property type="component" value="Unassembled WGS sequence"/>
</dbReference>
<organism evidence="5 6">
    <name type="scientific">Terrabacter aerolatus</name>
    <dbReference type="NCBI Taxonomy" id="422442"/>
    <lineage>
        <taxon>Bacteria</taxon>
        <taxon>Bacillati</taxon>
        <taxon>Actinomycetota</taxon>
        <taxon>Actinomycetes</taxon>
        <taxon>Micrococcales</taxon>
        <taxon>Intrasporangiaceae</taxon>
        <taxon>Terrabacter</taxon>
    </lineage>
</organism>
<evidence type="ECO:0000259" key="4">
    <source>
        <dbReference type="PROSITE" id="PS50853"/>
    </source>
</evidence>
<evidence type="ECO:0000256" key="2">
    <source>
        <dbReference type="ARBA" id="ARBA00023295"/>
    </source>
</evidence>
<gene>
    <name evidence="5" type="ORF">TAE01_35120</name>
</gene>
<dbReference type="CDD" id="cd00063">
    <property type="entry name" value="FN3"/>
    <property type="match status" value="3"/>
</dbReference>
<evidence type="ECO:0000313" key="6">
    <source>
        <dbReference type="Proteomes" id="UP000321534"/>
    </source>
</evidence>
<keyword evidence="3" id="KW-0624">Polysaccharide degradation</keyword>
<dbReference type="SUPFAM" id="SSF49265">
    <property type="entry name" value="Fibronectin type III"/>
    <property type="match status" value="2"/>
</dbReference>
<dbReference type="InterPro" id="IPR050991">
    <property type="entry name" value="ECM_Regulatory_Proteins"/>
</dbReference>
<dbReference type="PANTHER" id="PTHR46708">
    <property type="entry name" value="TENASCIN"/>
    <property type="match status" value="1"/>
</dbReference>
<dbReference type="Gene3D" id="2.60.40.10">
    <property type="entry name" value="Immunoglobulins"/>
    <property type="match status" value="3"/>
</dbReference>
<name>A0A512D5G5_9MICO</name>
<dbReference type="PROSITE" id="PS50853">
    <property type="entry name" value="FN3"/>
    <property type="match status" value="3"/>
</dbReference>
<keyword evidence="1" id="KW-0677">Repeat</keyword>
<dbReference type="PANTHER" id="PTHR46708:SF2">
    <property type="entry name" value="FIBRONECTIN TYPE-III DOMAIN-CONTAINING PROTEIN"/>
    <property type="match status" value="1"/>
</dbReference>